<sequence>MGASSLPFELWDMVVDNLEDDVHALKQCALVCKTWACLSQRHLFSLLMCAKNSAGTPKDLGQFLSDKPNLAADVGTLILDHQTIALPVLQLIIDLLPNLRTLDLNSVTIPQPSDAELTLPMPRTHRLVSFQWARCDATSSTLYLVLAHFTSIASLVLKDRSRSGRYLRICKSLRKLVPSHLAVEHISYTTFPTSVLSDLVRGSRMATTVESIEIVSTAGISLEMLGDVLLAVTSLRHLHLRSRSFMLWWDDRSRDIKLAQCTSLETVQFTLHSEEPTQENVEFWLLQWLTGIRYLPPSLRAVRFRVYGLPKLWRLASSSTDLEDEFWPEINRRVLDLPPHTRLEVVSAVDVPAERPLAHDDIVAARMFIRARLPRLVEQGRLSVFEDQ</sequence>
<evidence type="ECO:0008006" key="3">
    <source>
        <dbReference type="Google" id="ProtNLM"/>
    </source>
</evidence>
<organism evidence="1 2">
    <name type="scientific">Lentinus tigrinus ALCF2SS1-6</name>
    <dbReference type="NCBI Taxonomy" id="1328759"/>
    <lineage>
        <taxon>Eukaryota</taxon>
        <taxon>Fungi</taxon>
        <taxon>Dikarya</taxon>
        <taxon>Basidiomycota</taxon>
        <taxon>Agaricomycotina</taxon>
        <taxon>Agaricomycetes</taxon>
        <taxon>Polyporales</taxon>
        <taxon>Polyporaceae</taxon>
        <taxon>Lentinus</taxon>
    </lineage>
</organism>
<accession>A0A5C2RWF2</accession>
<proteinExistence type="predicted"/>
<dbReference type="InterPro" id="IPR032675">
    <property type="entry name" value="LRR_dom_sf"/>
</dbReference>
<evidence type="ECO:0000313" key="2">
    <source>
        <dbReference type="Proteomes" id="UP000313359"/>
    </source>
</evidence>
<reference evidence="1" key="1">
    <citation type="journal article" date="2018" name="Genome Biol. Evol.">
        <title>Genomics and development of Lentinus tigrinus, a white-rot wood-decaying mushroom with dimorphic fruiting bodies.</title>
        <authorList>
            <person name="Wu B."/>
            <person name="Xu Z."/>
            <person name="Knudson A."/>
            <person name="Carlson A."/>
            <person name="Chen N."/>
            <person name="Kovaka S."/>
            <person name="LaButti K."/>
            <person name="Lipzen A."/>
            <person name="Pennachio C."/>
            <person name="Riley R."/>
            <person name="Schakwitz W."/>
            <person name="Umezawa K."/>
            <person name="Ohm R.A."/>
            <person name="Grigoriev I.V."/>
            <person name="Nagy L.G."/>
            <person name="Gibbons J."/>
            <person name="Hibbett D."/>
        </authorList>
    </citation>
    <scope>NUCLEOTIDE SEQUENCE [LARGE SCALE GENOMIC DNA]</scope>
    <source>
        <strain evidence="1">ALCF2SS1-6</strain>
    </source>
</reference>
<dbReference type="OrthoDB" id="2764960at2759"/>
<evidence type="ECO:0000313" key="1">
    <source>
        <dbReference type="EMBL" id="RPD55230.1"/>
    </source>
</evidence>
<dbReference type="AlphaFoldDB" id="A0A5C2RWF2"/>
<name>A0A5C2RWF2_9APHY</name>
<dbReference type="Gene3D" id="3.80.10.10">
    <property type="entry name" value="Ribonuclease Inhibitor"/>
    <property type="match status" value="1"/>
</dbReference>
<gene>
    <name evidence="1" type="ORF">L227DRAFT_615515</name>
</gene>
<dbReference type="SUPFAM" id="SSF52047">
    <property type="entry name" value="RNI-like"/>
    <property type="match status" value="1"/>
</dbReference>
<protein>
    <recommendedName>
        <fullName evidence="3">F-box domain-containing protein</fullName>
    </recommendedName>
</protein>
<dbReference type="InterPro" id="IPR036047">
    <property type="entry name" value="F-box-like_dom_sf"/>
</dbReference>
<dbReference type="SUPFAM" id="SSF81383">
    <property type="entry name" value="F-box domain"/>
    <property type="match status" value="1"/>
</dbReference>
<dbReference type="Proteomes" id="UP000313359">
    <property type="component" value="Unassembled WGS sequence"/>
</dbReference>
<keyword evidence="2" id="KW-1185">Reference proteome</keyword>
<dbReference type="EMBL" id="ML122297">
    <property type="protein sequence ID" value="RPD55230.1"/>
    <property type="molecule type" value="Genomic_DNA"/>
</dbReference>